<dbReference type="AlphaFoldDB" id="A0A2R2ZJI2"/>
<name>A0A2R2ZJI2_CLODI</name>
<reference evidence="1" key="1">
    <citation type="journal article" date="2018" name="Genome Biol. Evol.">
        <title>Two Groups of Cocirculating, Epidemic Clostridiodes difficile Strains Microdiversify through Different Mechanisms.</title>
        <authorList>
            <person name="Murillo T."/>
            <person name="Ramirez-Vargas G."/>
            <person name="Riedel T."/>
            <person name="Overmann J."/>
            <person name="Andersen J.M."/>
            <person name="Guzman-Verri C."/>
            <person name="Chaves-Olarte E."/>
            <person name="Rodriguez C."/>
        </authorList>
    </citation>
    <scope>NUCLEOTIDE SEQUENCE</scope>
    <source>
        <strain evidence="1">LIBA-2945</strain>
    </source>
</reference>
<dbReference type="Gene3D" id="1.10.10.60">
    <property type="entry name" value="Homeodomain-like"/>
    <property type="match status" value="1"/>
</dbReference>
<accession>A0A2R2ZJI2</accession>
<sequence>MTNQQKEQITALRSQGYGYATIAKAVGLKKDTVVAFCRKMGMTGTKAADNRRIELDAGFCLQCGALLTQTPGRKRVKFCSDNCRTAWWNAHPEKVNRRAIYHFTCAHCGKPFTAYGNAKRKYCSHACYIADRYKGGDGHE</sequence>
<dbReference type="GeneID" id="78175592"/>
<protein>
    <submittedName>
        <fullName evidence="1">Sigma-70 region 4 type 2</fullName>
    </submittedName>
</protein>
<evidence type="ECO:0000313" key="1">
    <source>
        <dbReference type="EMBL" id="AUV57931.1"/>
    </source>
</evidence>
<dbReference type="EMBL" id="MF547665">
    <property type="protein sequence ID" value="AUV57931.1"/>
    <property type="molecule type" value="Genomic_DNA"/>
</dbReference>
<dbReference type="RefSeq" id="WP_113649391.1">
    <property type="nucleotide sequence ID" value="NZ_CAACZG010000008.1"/>
</dbReference>
<organism evidence="1">
    <name type="scientific">Clostridioides difficile</name>
    <name type="common">Peptoclostridium difficile</name>
    <dbReference type="NCBI Taxonomy" id="1496"/>
    <lineage>
        <taxon>Bacteria</taxon>
        <taxon>Bacillati</taxon>
        <taxon>Bacillota</taxon>
        <taxon>Clostridia</taxon>
        <taxon>Peptostreptococcales</taxon>
        <taxon>Peptostreptococcaceae</taxon>
        <taxon>Clostridioides</taxon>
    </lineage>
</organism>
<gene>
    <name evidence="1" type="ORF">ProphageCTn5LIBA2945_00005</name>
</gene>
<proteinExistence type="predicted"/>